<evidence type="ECO:0000256" key="2">
    <source>
        <dbReference type="SAM" id="SignalP"/>
    </source>
</evidence>
<evidence type="ECO:0000313" key="3">
    <source>
        <dbReference type="EMBL" id="ASU52189.1"/>
    </source>
</evidence>
<sequence>MTMKKRALALAVVGACGLVPQAFAHELAVSKKDHIKVDVPGEASNWCKPEIELTIRRPVWDNQALLTGLVGKLPIVLANDCPAARVTWRAVDASGNLYASGSGTAANLGIVTLASARKKSSPAVIPSPSSVEASALVDQSAPPTNVVAPVTNPDRAHDQPPVQQDKTVQQLPPQPSIAAAPSAQIEQVHPDLQGSSAPAAITATPASDFGKALVLEHSKLTQITDAGGCKWVMSKSVLNDGDGSLAFDSTPSMPCPSTGFAEGSFEKLSWKVPNTYRGDNWNRVFVHASGLMFNKDLESVVKGKELSYLSPDADQALFLLGEIPSRQMKVYLAFQRGNYRVLGPFNSDPYYVAITPDESFALDPVDYKRAGKEVFQLIRNSSPSTVSVQNFYVAKSLAALFPKSGWGEDAQKIIRNRIGESRGQFYFDVKDGSNWALQREQQRLLEERRVQQHMAELHSRVLDRYEQLKAGMKDYEGKEVEALAQMAGIQVRFGSPLALQDPNSSKSVGLMMIHVVGKTDGSYDIDFPAKGRLLSNQTFEKEWYVVPAANLTPFMPLVDGRALPTFRGNLPAAPEACKQDHCADKVSFGAVLAREFGPDSGIDFNWTPDVSQQYVNTWKNASAQLQ</sequence>
<reference evidence="3" key="1">
    <citation type="journal article" date="2017" name="Oncotarget">
        <title>pSY153-MDR, a p12969-DIM-related mega plasmid carrying blaIMP-45 and armA, from clinical Pseudomonas putida.</title>
        <authorList>
            <person name="Yuan M."/>
            <person name="Chen H."/>
            <person name="Zhu X."/>
            <person name="Feng J."/>
            <person name="Zhan Z."/>
            <person name="Zhang D."/>
            <person name="Chen X."/>
            <person name="Zhao X."/>
            <person name="Lu J."/>
            <person name="Xu J."/>
            <person name="Zhou D."/>
            <person name="Li J."/>
        </authorList>
    </citation>
    <scope>NUCLEOTIDE SEQUENCE</scope>
    <source>
        <strain evidence="3">SY153</strain>
        <plasmid evidence="3">pSY153-MDR</plasmid>
    </source>
</reference>
<feature type="compositionally biased region" description="Low complexity" evidence="1">
    <location>
        <begin position="134"/>
        <end position="153"/>
    </location>
</feature>
<proteinExistence type="predicted"/>
<keyword evidence="2" id="KW-0732">Signal</keyword>
<organism evidence="3">
    <name type="scientific">Pseudomonas putida</name>
    <name type="common">Arthrobacter siderocapsulatus</name>
    <dbReference type="NCBI Taxonomy" id="303"/>
    <lineage>
        <taxon>Bacteria</taxon>
        <taxon>Pseudomonadati</taxon>
        <taxon>Pseudomonadota</taxon>
        <taxon>Gammaproteobacteria</taxon>
        <taxon>Pseudomonadales</taxon>
        <taxon>Pseudomonadaceae</taxon>
        <taxon>Pseudomonas</taxon>
    </lineage>
</organism>
<geneLocation type="plasmid" evidence="3">
    <name>pSY153-MDR</name>
</geneLocation>
<keyword evidence="3" id="KW-0614">Plasmid</keyword>
<feature type="signal peptide" evidence="2">
    <location>
        <begin position="1"/>
        <end position="24"/>
    </location>
</feature>
<evidence type="ECO:0000256" key="1">
    <source>
        <dbReference type="SAM" id="MobiDB-lite"/>
    </source>
</evidence>
<name>A0A223Q3I6_PSEPU</name>
<feature type="chain" id="PRO_5012488476" evidence="2">
    <location>
        <begin position="25"/>
        <end position="626"/>
    </location>
</feature>
<feature type="region of interest" description="Disordered" evidence="1">
    <location>
        <begin position="134"/>
        <end position="177"/>
    </location>
</feature>
<dbReference type="EMBL" id="KY883660">
    <property type="protein sequence ID" value="ASU52189.1"/>
    <property type="molecule type" value="Genomic_DNA"/>
</dbReference>
<dbReference type="AlphaFoldDB" id="A0A223Q3I6"/>
<accession>A0A223Q3I6</accession>
<protein>
    <submittedName>
        <fullName evidence="3">Uncharacterized protein</fullName>
    </submittedName>
</protein>